<dbReference type="Proteomes" id="UP001218188">
    <property type="component" value="Unassembled WGS sequence"/>
</dbReference>
<gene>
    <name evidence="1" type="ORF">C8F04DRAFT_1183970</name>
</gene>
<comment type="caution">
    <text evidence="1">The sequence shown here is derived from an EMBL/GenBank/DDBJ whole genome shotgun (WGS) entry which is preliminary data.</text>
</comment>
<sequence length="357" mass="39378">MSGEIEILLVPIPVVQQHYPSTKYIFQRRTRISSGWGKREPLAMTMTARAIREFDLKPVDTKLVVHKTLWGGSSRKRKGQQSNVPSVVKIVNIGAKTTAEKVVVAASIVGNLQGGYDPVGVRIIGWYERSELGINADGCHLTPVVSNLSEKTRGKRLTMEELVIWTVGLLGDGLKVLDFLANHSSLQTEHSGSLFEHAHNYHVPGYLPLVSIELRFGDLGDGFNLKFVVEFGVGLFEGVKVVNCIAFCELTRFDIFVPRSSALTFNATRVNHVFELRVSHSPTSSRRIGIATNQTCFSDPSAIEHQLNFSGVRLVATSVIPPLFTLTYRKIGIESGQVVHSSLISGYMSNFELQNGN</sequence>
<reference evidence="1" key="1">
    <citation type="submission" date="2023-03" db="EMBL/GenBank/DDBJ databases">
        <title>Massive genome expansion in bonnet fungi (Mycena s.s.) driven by repeated elements and novel gene families across ecological guilds.</title>
        <authorList>
            <consortium name="Lawrence Berkeley National Laboratory"/>
            <person name="Harder C.B."/>
            <person name="Miyauchi S."/>
            <person name="Viragh M."/>
            <person name="Kuo A."/>
            <person name="Thoen E."/>
            <person name="Andreopoulos B."/>
            <person name="Lu D."/>
            <person name="Skrede I."/>
            <person name="Drula E."/>
            <person name="Henrissat B."/>
            <person name="Morin E."/>
            <person name="Kohler A."/>
            <person name="Barry K."/>
            <person name="LaButti K."/>
            <person name="Morin E."/>
            <person name="Salamov A."/>
            <person name="Lipzen A."/>
            <person name="Mereny Z."/>
            <person name="Hegedus B."/>
            <person name="Baldrian P."/>
            <person name="Stursova M."/>
            <person name="Weitz H."/>
            <person name="Taylor A."/>
            <person name="Grigoriev I.V."/>
            <person name="Nagy L.G."/>
            <person name="Martin F."/>
            <person name="Kauserud H."/>
        </authorList>
    </citation>
    <scope>NUCLEOTIDE SEQUENCE</scope>
    <source>
        <strain evidence="1">CBHHK200</strain>
    </source>
</reference>
<dbReference type="EMBL" id="JARJCM010000064">
    <property type="protein sequence ID" value="KAJ7033523.1"/>
    <property type="molecule type" value="Genomic_DNA"/>
</dbReference>
<proteinExistence type="predicted"/>
<name>A0AAD6STA5_9AGAR</name>
<organism evidence="1 2">
    <name type="scientific">Mycena alexandri</name>
    <dbReference type="NCBI Taxonomy" id="1745969"/>
    <lineage>
        <taxon>Eukaryota</taxon>
        <taxon>Fungi</taxon>
        <taxon>Dikarya</taxon>
        <taxon>Basidiomycota</taxon>
        <taxon>Agaricomycotina</taxon>
        <taxon>Agaricomycetes</taxon>
        <taxon>Agaricomycetidae</taxon>
        <taxon>Agaricales</taxon>
        <taxon>Marasmiineae</taxon>
        <taxon>Mycenaceae</taxon>
        <taxon>Mycena</taxon>
    </lineage>
</organism>
<evidence type="ECO:0000313" key="2">
    <source>
        <dbReference type="Proteomes" id="UP001218188"/>
    </source>
</evidence>
<evidence type="ECO:0000313" key="1">
    <source>
        <dbReference type="EMBL" id="KAJ7033523.1"/>
    </source>
</evidence>
<accession>A0AAD6STA5</accession>
<protein>
    <submittedName>
        <fullName evidence="1">Uncharacterized protein</fullName>
    </submittedName>
</protein>
<dbReference type="AlphaFoldDB" id="A0AAD6STA5"/>
<keyword evidence="2" id="KW-1185">Reference proteome</keyword>